<organism evidence="1">
    <name type="scientific">bioreactor metagenome</name>
    <dbReference type="NCBI Taxonomy" id="1076179"/>
    <lineage>
        <taxon>unclassified sequences</taxon>
        <taxon>metagenomes</taxon>
        <taxon>ecological metagenomes</taxon>
    </lineage>
</organism>
<comment type="caution">
    <text evidence="1">The sequence shown here is derived from an EMBL/GenBank/DDBJ whole genome shotgun (WGS) entry which is preliminary data.</text>
</comment>
<gene>
    <name evidence="1" type="ORF">SDC9_194238</name>
</gene>
<dbReference type="EMBL" id="VSSQ01107490">
    <property type="protein sequence ID" value="MPN46647.1"/>
    <property type="molecule type" value="Genomic_DNA"/>
</dbReference>
<name>A0A645I5Q4_9ZZZZ</name>
<accession>A0A645I5Q4</accession>
<reference evidence="1" key="1">
    <citation type="submission" date="2019-08" db="EMBL/GenBank/DDBJ databases">
        <authorList>
            <person name="Kucharzyk K."/>
            <person name="Murdoch R.W."/>
            <person name="Higgins S."/>
            <person name="Loffler F."/>
        </authorList>
    </citation>
    <scope>NUCLEOTIDE SEQUENCE</scope>
</reference>
<sequence length="185" mass="20039">MRPWHVTHETLQKLGSGHRPSCAASNIGYIGETALEAFGIVIVQWHAPAWVKRRFARRIQSGAKGFIIGEQAAAHAAQRYHACTGQGGDVNQRSRLEARCIGQCVAQHQASLGVGVENFNGLSMQAGHHVARLERTAIGQVLTGRDQPHHVDCGLELTQGTEHAQHAGSAPHVELHLVHLSGRLE</sequence>
<protein>
    <submittedName>
        <fullName evidence="1">Uncharacterized protein</fullName>
    </submittedName>
</protein>
<dbReference type="AlphaFoldDB" id="A0A645I5Q4"/>
<evidence type="ECO:0000313" key="1">
    <source>
        <dbReference type="EMBL" id="MPN46647.1"/>
    </source>
</evidence>
<proteinExistence type="predicted"/>